<evidence type="ECO:0000313" key="4">
    <source>
        <dbReference type="Proteomes" id="UP000594586"/>
    </source>
</evidence>
<dbReference type="PANTHER" id="PTHR32440:SF0">
    <property type="entry name" value="PHOSPHATASE DCR2-RELATED"/>
    <property type="match status" value="1"/>
</dbReference>
<dbReference type="KEGG" id="cqn:G7Y29_04790"/>
<feature type="domain" description="Calcineurin-like phosphoesterase" evidence="2">
    <location>
        <begin position="64"/>
        <end position="324"/>
    </location>
</feature>
<feature type="region of interest" description="Disordered" evidence="1">
    <location>
        <begin position="410"/>
        <end position="442"/>
    </location>
</feature>
<feature type="compositionally biased region" description="Low complexity" evidence="1">
    <location>
        <begin position="422"/>
        <end position="442"/>
    </location>
</feature>
<name>A0A7T0PEQ8_9CORY</name>
<dbReference type="InterPro" id="IPR029052">
    <property type="entry name" value="Metallo-depent_PP-like"/>
</dbReference>
<organism evidence="3 4">
    <name type="scientific">Corynebacterium qintianiae</name>
    <dbReference type="NCBI Taxonomy" id="2709392"/>
    <lineage>
        <taxon>Bacteria</taxon>
        <taxon>Bacillati</taxon>
        <taxon>Actinomycetota</taxon>
        <taxon>Actinomycetes</taxon>
        <taxon>Mycobacteriales</taxon>
        <taxon>Corynebacteriaceae</taxon>
        <taxon>Corynebacterium</taxon>
    </lineage>
</organism>
<accession>A0A7T0PEQ8</accession>
<reference evidence="3 4" key="1">
    <citation type="submission" date="2020-11" db="EMBL/GenBank/DDBJ databases">
        <title>Corynebacterium sp. MC1420.</title>
        <authorList>
            <person name="Zhou J."/>
        </authorList>
    </citation>
    <scope>NUCLEOTIDE SEQUENCE [LARGE SCALE GENOMIC DNA]</scope>
    <source>
        <strain evidence="3 4">MC1420</strain>
    </source>
</reference>
<dbReference type="Pfam" id="PF00149">
    <property type="entry name" value="Metallophos"/>
    <property type="match status" value="1"/>
</dbReference>
<sequence>MDENSPQHPGLSRRNLLLGGGIAAVTAGAALTGKTATAGAQQQLPAQPTGHPSFPLFFNADGRFKIVQFNDTQDDHLTDRRTIEFMARVLDQEKPGFALINGDVISSGPQNPEQVYQAINNVVLPMEERAIPWAITFGNHDEDSVDDAGTGVHEKQMADFVRTYRHNLNPPAGDRAFGHSDVQLLVRSAANPASAAFAIWLLDSGNYMPAEFQNQAGDDMPHYDYIRPAQIEWYLENSRAAEERFGQKVPGLMYFHIPTYEHRDMWFGGPSKSSAIDHLSAEKKHGIVGEKHEDVYFGSFNSGIYAAVRDRGDVQGIYCGHDHINSFYGDYYGVQLGYCPGTGFAPYGLLDGTRAQHTLRGARVFELNENTERVYESTRLVFAKDLGADMAPAKQPIDAPAAFPVYVTVPGAQPAPTPEPPSQTHGSGEFSSHVSSFFGSSR</sequence>
<dbReference type="Proteomes" id="UP000594586">
    <property type="component" value="Chromosome"/>
</dbReference>
<dbReference type="AlphaFoldDB" id="A0A7T0PEQ8"/>
<dbReference type="PROSITE" id="PS51318">
    <property type="entry name" value="TAT"/>
    <property type="match status" value="1"/>
</dbReference>
<dbReference type="PANTHER" id="PTHR32440">
    <property type="entry name" value="PHOSPHATASE DCR2-RELATED-RELATED"/>
    <property type="match status" value="1"/>
</dbReference>
<proteinExistence type="predicted"/>
<evidence type="ECO:0000313" key="3">
    <source>
        <dbReference type="EMBL" id="QPK84088.1"/>
    </source>
</evidence>
<dbReference type="EMBL" id="CP064955">
    <property type="protein sequence ID" value="QPK84088.1"/>
    <property type="molecule type" value="Genomic_DNA"/>
</dbReference>
<evidence type="ECO:0000259" key="2">
    <source>
        <dbReference type="Pfam" id="PF00149"/>
    </source>
</evidence>
<protein>
    <submittedName>
        <fullName evidence="3">Metallophosphoesterase</fullName>
    </submittedName>
</protein>
<dbReference type="InterPro" id="IPR006311">
    <property type="entry name" value="TAT_signal"/>
</dbReference>
<gene>
    <name evidence="3" type="ORF">G7Y29_04790</name>
</gene>
<dbReference type="GO" id="GO:0016788">
    <property type="term" value="F:hydrolase activity, acting on ester bonds"/>
    <property type="evidence" value="ECO:0007669"/>
    <property type="project" value="TreeGrafter"/>
</dbReference>
<dbReference type="InterPro" id="IPR004843">
    <property type="entry name" value="Calcineurin-like_PHP"/>
</dbReference>
<dbReference type="SUPFAM" id="SSF56300">
    <property type="entry name" value="Metallo-dependent phosphatases"/>
    <property type="match status" value="1"/>
</dbReference>
<keyword evidence="4" id="KW-1185">Reference proteome</keyword>
<dbReference type="RefSeq" id="WP_165004682.1">
    <property type="nucleotide sequence ID" value="NZ_CP064955.1"/>
</dbReference>
<dbReference type="GO" id="GO:0005737">
    <property type="term" value="C:cytoplasm"/>
    <property type="evidence" value="ECO:0007669"/>
    <property type="project" value="TreeGrafter"/>
</dbReference>
<dbReference type="Gene3D" id="3.60.21.10">
    <property type="match status" value="1"/>
</dbReference>
<dbReference type="CDD" id="cd07383">
    <property type="entry name" value="MPP_Dcr2"/>
    <property type="match status" value="1"/>
</dbReference>
<evidence type="ECO:0000256" key="1">
    <source>
        <dbReference type="SAM" id="MobiDB-lite"/>
    </source>
</evidence>